<dbReference type="OrthoDB" id="185373at2759"/>
<evidence type="ECO:0000313" key="7">
    <source>
        <dbReference type="EMBL" id="KAJ1969144.1"/>
    </source>
</evidence>
<gene>
    <name evidence="7" type="ORF">IWQ62_000815</name>
</gene>
<accession>A0A9W8ATV4</accession>
<keyword evidence="2" id="KW-0677">Repeat</keyword>
<feature type="repeat" description="PPR" evidence="5">
    <location>
        <begin position="1055"/>
        <end position="1089"/>
    </location>
</feature>
<dbReference type="PANTHER" id="PTHR47447">
    <property type="entry name" value="OS03G0856100 PROTEIN"/>
    <property type="match status" value="1"/>
</dbReference>
<dbReference type="EMBL" id="JANBPY010000090">
    <property type="protein sequence ID" value="KAJ1969144.1"/>
    <property type="molecule type" value="Genomic_DNA"/>
</dbReference>
<organism evidence="7 8">
    <name type="scientific">Dispira parvispora</name>
    <dbReference type="NCBI Taxonomy" id="1520584"/>
    <lineage>
        <taxon>Eukaryota</taxon>
        <taxon>Fungi</taxon>
        <taxon>Fungi incertae sedis</taxon>
        <taxon>Zoopagomycota</taxon>
        <taxon>Kickxellomycotina</taxon>
        <taxon>Dimargaritomycetes</taxon>
        <taxon>Dimargaritales</taxon>
        <taxon>Dimargaritaceae</taxon>
        <taxon>Dispira</taxon>
    </lineage>
</organism>
<sequence length="1514" mass="173394">MVRSSAKPAAYCSDKVNFKPVTQSFVVPQNNPPYRFTQLSRAVKYGDVSRVWKLYTALKTTGDLDKLSFRLARDIVLLLRDRHWRNNLGLMVEFLADLTMSQPPCADGKGYRRSLRYSPRQCVELYNIAFSLALQRLRFHTCVILWRQMFIQGLTPDIALYSNILALLRQHGYPDRHFRLFLILCGAPLPDRRSVNRSELIHRLNATNAYQAPDILLDLLIDSAKSFTAFPPDLLAIAVATCYDYNQLPQLAPLIQAFTSFHLRMSPLRSTSTATVFAPTSQFHSTILQALFHYVSAQLPNLDDHHVFIDALLDQLNHLLPTSLRIPGTIVARWKFVYFSNPDSIDSDKGTSPFDRNLLPPAGFDHRFPSPDGVQTALEFTQGWHWFQRVTQCGIVPGKPHLCHLVQITTLGRQWKAFRELWHYVRTHCIVLCPRLAAVFIHGAVLNQDRTLLKQMYRLTVTQSKPAFLFPNFVPALSSNHNPGGPPYPCLKAPFPPETYAQPLAQSPDFVLDRVGWFPQQRQLAYHPLVTNARLRDLLEAGLGTQARQYLERLVLMVILYKFDYANLVLQPIHSPTSASSRPIVHPVLPYNTESFRILLDGANTTEADDPAGQGFVDIMVDPCEYFIRRLAIHTHHPAAAPEQTPAGSHTVHSPQAREIHEALFWHRARDQPVIPLGFSLDYVYRAGHPPHVPFTDTFFDSLLRQGMQFGQPELVFEELLLYRRLARAGSHLSSTGSDPIPQASVETNTILNNEASREWLVFPTSPFTPDCFPLFRLSVERYQSLLHFAYRHNHSNLLISLVRFILQDTRLNGDVTLHNLMVYYYARRQPANYTVRLFRRLTKHGYQPDVQALTILLRAVLKPLIRELTFPDARYNPLRSHFRNQITQQAKLALKSLPDFFEAMQSLPRRTKSHNAEYVTSKLANLCNSSNPADSPPFDVTNMHWPLQSRDIVQLVRHYIRTSGVDVDLVLSTYLMDIFGKTGHYDHVLDIFNELVSRRTLQQEGSPDNTQSGHSIEDEKRRVSNDLIGSGDSGTLTPSATGKPVSPDSDLALDITFYNTMLNSFADLGHVEGAESVYRFFRKEQLQPDVVTYTTLAKAYSLGHKPERALQLWWQAWAIPESFDVSLFQLVERNSSSLDDSAHLSSPTTLDQAAQLLKPLMEAPMTTHPAFNYRSLLWLSQALEQLVRLHVEFVERMTHTLLRTPGIGKQATALEDQLPGRVLGPNTAVSTDQSMDAARESNSWDNAIADTERPMDFTPYTWQGDSFMTDVNHSFQNLALHDLLLRVQPLISPEDPRFTLDHVQGTGKHYAGLQLFHHWMRSLALYGDFDACEEMVDRVLPAVQLCPLKPTFDIVLRQLQHWTRVEHQLISYYAALNPTSDLSNVLQIYHDFHHHPTSTMTWEHEQYIVTMTGQPPWHLPWLTVGNKLSHLPLLPYHYTDIAHMVNQSVPKVQKEVQENLWSKGILGPLLDDQSLHHKLQDEFVFSLVPFHYLNKWRHWYQRYIRQWHHYPKQ</sequence>
<feature type="region of interest" description="Disordered" evidence="6">
    <location>
        <begin position="1028"/>
        <end position="1048"/>
    </location>
</feature>
<reference evidence="7" key="1">
    <citation type="submission" date="2022-07" db="EMBL/GenBank/DDBJ databases">
        <title>Phylogenomic reconstructions and comparative analyses of Kickxellomycotina fungi.</title>
        <authorList>
            <person name="Reynolds N.K."/>
            <person name="Stajich J.E."/>
            <person name="Barry K."/>
            <person name="Grigoriev I.V."/>
            <person name="Crous P."/>
            <person name="Smith M.E."/>
        </authorList>
    </citation>
    <scope>NUCLEOTIDE SEQUENCE</scope>
    <source>
        <strain evidence="7">RSA 1196</strain>
    </source>
</reference>
<dbReference type="Proteomes" id="UP001150925">
    <property type="component" value="Unassembled WGS sequence"/>
</dbReference>
<evidence type="ECO:0000256" key="5">
    <source>
        <dbReference type="PROSITE-ProRule" id="PRU00708"/>
    </source>
</evidence>
<protein>
    <submittedName>
        <fullName evidence="7">Uncharacterized protein</fullName>
    </submittedName>
</protein>
<comment type="similarity">
    <text evidence="1">Belongs to the CCM1 family.</text>
</comment>
<comment type="function">
    <text evidence="3">Regulates mitochondrial small subunit maturation by controlling 15S rRNA 5'-end processing. Localizes to the 5' precursor of the 15S rRNA in a position that is subsequently occupied by mS47 in the mature yeast mtSSU. Uses structure and sequence-specific RNA recognition, binding to a single-stranded region of the precursor and specifically recognizing bases -6 to -1. The exchange of Ccm1 for mS47 is coupled to the irreversible removal of precursor rRNA that is accompanied by conformational changes of the mitoribosomal proteins uS5m and mS26. These conformational changes signal completion of 5'-end rRNA processing through protection of the mature 5'-end of the 15S rRNA and stabilization of mS47. The removal of the 5' precursor together with the dissociation of Ccm1 may be catalyzed by the 5'-3' exoribonuclease Pet127. Involved in the specific removal of group I introns in mitochondrial encoded transcripts.</text>
</comment>
<dbReference type="InterPro" id="IPR002885">
    <property type="entry name" value="PPR_rpt"/>
</dbReference>
<evidence type="ECO:0000256" key="1">
    <source>
        <dbReference type="ARBA" id="ARBA00006192"/>
    </source>
</evidence>
<name>A0A9W8ATV4_9FUNG</name>
<comment type="caution">
    <text evidence="7">The sequence shown here is derived from an EMBL/GenBank/DDBJ whole genome shotgun (WGS) entry which is preliminary data.</text>
</comment>
<keyword evidence="8" id="KW-1185">Reference proteome</keyword>
<comment type="subunit">
    <text evidence="4">Binds to mitochondrial small subunit 15S rRNA.</text>
</comment>
<evidence type="ECO:0000313" key="8">
    <source>
        <dbReference type="Proteomes" id="UP001150925"/>
    </source>
</evidence>
<evidence type="ECO:0000256" key="4">
    <source>
        <dbReference type="ARBA" id="ARBA00044511"/>
    </source>
</evidence>
<dbReference type="InterPro" id="IPR011990">
    <property type="entry name" value="TPR-like_helical_dom_sf"/>
</dbReference>
<dbReference type="PROSITE" id="PS51375">
    <property type="entry name" value="PPR"/>
    <property type="match status" value="1"/>
</dbReference>
<dbReference type="PANTHER" id="PTHR47447:SF17">
    <property type="entry name" value="OS12G0638900 PROTEIN"/>
    <property type="match status" value="1"/>
</dbReference>
<dbReference type="Pfam" id="PF13041">
    <property type="entry name" value="PPR_2"/>
    <property type="match status" value="1"/>
</dbReference>
<evidence type="ECO:0000256" key="6">
    <source>
        <dbReference type="SAM" id="MobiDB-lite"/>
    </source>
</evidence>
<dbReference type="Pfam" id="PF01535">
    <property type="entry name" value="PPR"/>
    <property type="match status" value="1"/>
</dbReference>
<dbReference type="NCBIfam" id="TIGR00756">
    <property type="entry name" value="PPR"/>
    <property type="match status" value="1"/>
</dbReference>
<proteinExistence type="inferred from homology"/>
<evidence type="ECO:0000256" key="2">
    <source>
        <dbReference type="ARBA" id="ARBA00022737"/>
    </source>
</evidence>
<dbReference type="Gene3D" id="1.25.40.10">
    <property type="entry name" value="Tetratricopeptide repeat domain"/>
    <property type="match status" value="2"/>
</dbReference>
<evidence type="ECO:0000256" key="3">
    <source>
        <dbReference type="ARBA" id="ARBA00044493"/>
    </source>
</evidence>